<dbReference type="EMBL" id="BOQN01000038">
    <property type="protein sequence ID" value="GIM91013.1"/>
    <property type="molecule type" value="Genomic_DNA"/>
</dbReference>
<organism evidence="1 2">
    <name type="scientific">Paractinoplanes toevensis</name>
    <dbReference type="NCBI Taxonomy" id="571911"/>
    <lineage>
        <taxon>Bacteria</taxon>
        <taxon>Bacillati</taxon>
        <taxon>Actinomycetota</taxon>
        <taxon>Actinomycetes</taxon>
        <taxon>Micromonosporales</taxon>
        <taxon>Micromonosporaceae</taxon>
        <taxon>Paractinoplanes</taxon>
    </lineage>
</organism>
<evidence type="ECO:0000313" key="2">
    <source>
        <dbReference type="Proteomes" id="UP000677082"/>
    </source>
</evidence>
<reference evidence="1 2" key="1">
    <citation type="submission" date="2021-03" db="EMBL/GenBank/DDBJ databases">
        <title>Whole genome shotgun sequence of Actinoplanes toevensis NBRC 105298.</title>
        <authorList>
            <person name="Komaki H."/>
            <person name="Tamura T."/>
        </authorList>
    </citation>
    <scope>NUCLEOTIDE SEQUENCE [LARGE SCALE GENOMIC DNA]</scope>
    <source>
        <strain evidence="1 2">NBRC 105298</strain>
    </source>
</reference>
<protein>
    <submittedName>
        <fullName evidence="1">Uncharacterized protein</fullName>
    </submittedName>
</protein>
<keyword evidence="2" id="KW-1185">Reference proteome</keyword>
<gene>
    <name evidence="1" type="ORF">Ato02nite_028060</name>
</gene>
<name>A0A919T8D5_9ACTN</name>
<dbReference type="AlphaFoldDB" id="A0A919T8D5"/>
<comment type="caution">
    <text evidence="1">The sequence shown here is derived from an EMBL/GenBank/DDBJ whole genome shotgun (WGS) entry which is preliminary data.</text>
</comment>
<sequence length="51" mass="5427">MVAAHLLDLGYDASHLAAWIGQLAHQRVGVDEVLQGAVALDAATPREFTVE</sequence>
<dbReference type="Proteomes" id="UP000677082">
    <property type="component" value="Unassembled WGS sequence"/>
</dbReference>
<dbReference type="RefSeq" id="WP_213006905.1">
    <property type="nucleotide sequence ID" value="NZ_BOQN01000038.1"/>
</dbReference>
<proteinExistence type="predicted"/>
<accession>A0A919T8D5</accession>
<evidence type="ECO:0000313" key="1">
    <source>
        <dbReference type="EMBL" id="GIM91013.1"/>
    </source>
</evidence>